<evidence type="ECO:0000313" key="1">
    <source>
        <dbReference type="EMBL" id="XDU96251.1"/>
    </source>
</evidence>
<reference evidence="1" key="1">
    <citation type="submission" date="2024-07" db="EMBL/GenBank/DDBJ databases">
        <authorList>
            <person name="Biller S.J."/>
        </authorList>
    </citation>
    <scope>NUCLEOTIDE SEQUENCE</scope>
    <source>
        <strain evidence="1">WC2409</strain>
    </source>
</reference>
<dbReference type="AlphaFoldDB" id="A0AB39W6X8"/>
<name>A0AB39W6X8_9FLAO</name>
<dbReference type="EMBL" id="CP165625">
    <property type="protein sequence ID" value="XDU96251.1"/>
    <property type="molecule type" value="Genomic_DNA"/>
</dbReference>
<proteinExistence type="predicted"/>
<dbReference type="Pfam" id="PF13376">
    <property type="entry name" value="OmdA"/>
    <property type="match status" value="1"/>
</dbReference>
<accession>A0AB39W6X8</accession>
<sequence>MEEKEHHYFKNAVEWRNWLHENHTNSNGVYLIFYKVDSAVESMRWEEAVQVAICYGWIDSTVKKLDSERRRQAFSPRKDKSVWSKLNKSYIEKLLHANLIHESGLAKIETAKKNGSWTSLDKVEDLIMPTDLENAFNKNSKAYQNYLNFSPSYRKSYLYWLNQAKREETRNNRITEIINCCEKNMKSRN</sequence>
<organism evidence="1">
    <name type="scientific">Flavobacterium sp. WC2409</name>
    <dbReference type="NCBI Taxonomy" id="3234139"/>
    <lineage>
        <taxon>Bacteria</taxon>
        <taxon>Pseudomonadati</taxon>
        <taxon>Bacteroidota</taxon>
        <taxon>Flavobacteriia</taxon>
        <taxon>Flavobacteriales</taxon>
        <taxon>Flavobacteriaceae</taxon>
        <taxon>Flavobacterium</taxon>
    </lineage>
</organism>
<dbReference type="RefSeq" id="WP_367752232.1">
    <property type="nucleotide sequence ID" value="NZ_CP165625.1"/>
</dbReference>
<gene>
    <name evidence="1" type="ORF">AB3G34_03880</name>
</gene>
<protein>
    <submittedName>
        <fullName evidence="1">YdeI family protein</fullName>
    </submittedName>
</protein>